<dbReference type="PANTHER" id="PTHR33653:SF1">
    <property type="entry name" value="RIBONUCLEASE VAPC2"/>
    <property type="match status" value="1"/>
</dbReference>
<evidence type="ECO:0000259" key="9">
    <source>
        <dbReference type="Pfam" id="PF01850"/>
    </source>
</evidence>
<feature type="domain" description="PIN" evidence="9">
    <location>
        <begin position="2"/>
        <end position="123"/>
    </location>
</feature>
<evidence type="ECO:0000256" key="5">
    <source>
        <dbReference type="ARBA" id="ARBA00022801"/>
    </source>
</evidence>
<dbReference type="OrthoDB" id="9804823at2"/>
<dbReference type="CDD" id="cd18746">
    <property type="entry name" value="PIN_VapC4-5_FitB-like"/>
    <property type="match status" value="1"/>
</dbReference>
<dbReference type="InterPro" id="IPR050556">
    <property type="entry name" value="Type_II_TA_system_RNase"/>
</dbReference>
<keyword evidence="4 8" id="KW-0479">Metal-binding</keyword>
<proteinExistence type="inferred from homology"/>
<evidence type="ECO:0000256" key="1">
    <source>
        <dbReference type="ARBA" id="ARBA00001946"/>
    </source>
</evidence>
<keyword evidence="3 8" id="KW-0540">Nuclease</keyword>
<keyword evidence="2 8" id="KW-1277">Toxin-antitoxin system</keyword>
<feature type="binding site" evidence="8">
    <location>
        <position position="5"/>
    </location>
    <ligand>
        <name>Mg(2+)</name>
        <dbReference type="ChEBI" id="CHEBI:18420"/>
    </ligand>
</feature>
<dbReference type="HAMAP" id="MF_00265">
    <property type="entry name" value="VapC_Nob1"/>
    <property type="match status" value="1"/>
</dbReference>
<dbReference type="SUPFAM" id="SSF88723">
    <property type="entry name" value="PIN domain-like"/>
    <property type="match status" value="1"/>
</dbReference>
<dbReference type="GO" id="GO:0004540">
    <property type="term" value="F:RNA nuclease activity"/>
    <property type="evidence" value="ECO:0007669"/>
    <property type="project" value="InterPro"/>
</dbReference>
<dbReference type="GO" id="GO:0000287">
    <property type="term" value="F:magnesium ion binding"/>
    <property type="evidence" value="ECO:0007669"/>
    <property type="project" value="UniProtKB-UniRule"/>
</dbReference>
<accession>A0A387FUT1</accession>
<dbReference type="InterPro" id="IPR002716">
    <property type="entry name" value="PIN_dom"/>
</dbReference>
<dbReference type="EC" id="3.1.-.-" evidence="8"/>
<comment type="similarity">
    <text evidence="7 8">Belongs to the PINc/VapC protein family.</text>
</comment>
<evidence type="ECO:0000256" key="3">
    <source>
        <dbReference type="ARBA" id="ARBA00022722"/>
    </source>
</evidence>
<comment type="cofactor">
    <cofactor evidence="1 8">
        <name>Mg(2+)</name>
        <dbReference type="ChEBI" id="CHEBI:18420"/>
    </cofactor>
</comment>
<dbReference type="PANTHER" id="PTHR33653">
    <property type="entry name" value="RIBONUCLEASE VAPC2"/>
    <property type="match status" value="1"/>
</dbReference>
<evidence type="ECO:0000256" key="4">
    <source>
        <dbReference type="ARBA" id="ARBA00022723"/>
    </source>
</evidence>
<dbReference type="KEGG" id="rjg:CCGE525_14395"/>
<evidence type="ECO:0000313" key="11">
    <source>
        <dbReference type="Proteomes" id="UP000282195"/>
    </source>
</evidence>
<comment type="function">
    <text evidence="8">Toxic component of a toxin-antitoxin (TA) system. An RNase.</text>
</comment>
<evidence type="ECO:0000256" key="7">
    <source>
        <dbReference type="ARBA" id="ARBA00038093"/>
    </source>
</evidence>
<protein>
    <recommendedName>
        <fullName evidence="8">Ribonuclease VapC</fullName>
        <shortName evidence="8">RNase VapC</shortName>
        <ecNumber evidence="8">3.1.-.-</ecNumber>
    </recommendedName>
    <alternativeName>
        <fullName evidence="8">Toxin VapC</fullName>
    </alternativeName>
</protein>
<gene>
    <name evidence="8" type="primary">vapC</name>
    <name evidence="10" type="ORF">CCGE525_14395</name>
</gene>
<name>A0A387FUT1_9HYPH</name>
<evidence type="ECO:0000256" key="2">
    <source>
        <dbReference type="ARBA" id="ARBA00022649"/>
    </source>
</evidence>
<dbReference type="Pfam" id="PF01850">
    <property type="entry name" value="PIN"/>
    <property type="match status" value="1"/>
</dbReference>
<evidence type="ECO:0000256" key="6">
    <source>
        <dbReference type="ARBA" id="ARBA00022842"/>
    </source>
</evidence>
<keyword evidence="11" id="KW-1185">Reference proteome</keyword>
<dbReference type="InterPro" id="IPR029060">
    <property type="entry name" value="PIN-like_dom_sf"/>
</dbReference>
<keyword evidence="6 8" id="KW-0460">Magnesium</keyword>
<evidence type="ECO:0000256" key="8">
    <source>
        <dbReference type="HAMAP-Rule" id="MF_00265"/>
    </source>
</evidence>
<keyword evidence="8" id="KW-0800">Toxin</keyword>
<sequence length="140" mass="15910">MYLLDTNVISELRKLSNGKADPVFARWFDTIAVDILYASVITLFEIENGILLLERRDPLQARILRDWSDKIKAALRGRILSIDEAVAMHCAATFVPNPRPWRDAFIGSTAAVHRFTLVTRNVRDFQGLDINLINPWTEGS</sequence>
<dbReference type="Proteomes" id="UP000282195">
    <property type="component" value="Chromosome"/>
</dbReference>
<evidence type="ECO:0000313" key="10">
    <source>
        <dbReference type="EMBL" id="AYG59864.1"/>
    </source>
</evidence>
<dbReference type="InterPro" id="IPR022907">
    <property type="entry name" value="VapC_family"/>
</dbReference>
<dbReference type="Gene3D" id="3.40.50.1010">
    <property type="entry name" value="5'-nuclease"/>
    <property type="match status" value="1"/>
</dbReference>
<reference evidence="10 11" key="1">
    <citation type="submission" date="2018-10" db="EMBL/GenBank/DDBJ databases">
        <title>Rhizobium etli, R. leguminosarum and a new Rhizobium genospecies from Phaseolus dumosus.</title>
        <authorList>
            <person name="Ramirez-Puebla S.T."/>
            <person name="Rogel-Hernandez M.A."/>
            <person name="Guerrero G."/>
            <person name="Ormeno-Orrillo E."/>
            <person name="Martinez-Romero J.C."/>
            <person name="Negrete-Yankelevich S."/>
            <person name="Martinez-Romero E."/>
        </authorList>
    </citation>
    <scope>NUCLEOTIDE SEQUENCE [LARGE SCALE GENOMIC DNA]</scope>
    <source>
        <strain evidence="10 11">CCGE525</strain>
    </source>
</reference>
<organism evidence="10 11">
    <name type="scientific">Rhizobium jaguaris</name>
    <dbReference type="NCBI Taxonomy" id="1312183"/>
    <lineage>
        <taxon>Bacteria</taxon>
        <taxon>Pseudomonadati</taxon>
        <taxon>Pseudomonadota</taxon>
        <taxon>Alphaproteobacteria</taxon>
        <taxon>Hyphomicrobiales</taxon>
        <taxon>Rhizobiaceae</taxon>
        <taxon>Rhizobium/Agrobacterium group</taxon>
        <taxon>Rhizobium</taxon>
    </lineage>
</organism>
<dbReference type="GO" id="GO:0090729">
    <property type="term" value="F:toxin activity"/>
    <property type="evidence" value="ECO:0007669"/>
    <property type="project" value="UniProtKB-KW"/>
</dbReference>
<feature type="binding site" evidence="8">
    <location>
        <position position="103"/>
    </location>
    <ligand>
        <name>Mg(2+)</name>
        <dbReference type="ChEBI" id="CHEBI:18420"/>
    </ligand>
</feature>
<keyword evidence="5 8" id="KW-0378">Hydrolase</keyword>
<dbReference type="AlphaFoldDB" id="A0A387FUT1"/>
<dbReference type="GO" id="GO:0016787">
    <property type="term" value="F:hydrolase activity"/>
    <property type="evidence" value="ECO:0007669"/>
    <property type="project" value="UniProtKB-KW"/>
</dbReference>
<dbReference type="EMBL" id="CP032694">
    <property type="protein sequence ID" value="AYG59864.1"/>
    <property type="molecule type" value="Genomic_DNA"/>
</dbReference>
<dbReference type="RefSeq" id="WP_120704866.1">
    <property type="nucleotide sequence ID" value="NZ_CP032694.1"/>
</dbReference>